<dbReference type="Proteomes" id="UP000335636">
    <property type="component" value="Unassembled WGS sequence"/>
</dbReference>
<comment type="caution">
    <text evidence="2">The sequence shown here is derived from an EMBL/GenBank/DDBJ whole genome shotgun (WGS) entry which is preliminary data.</text>
</comment>
<organism evidence="2 3">
    <name type="scientific">Marmota monax</name>
    <name type="common">Woodchuck</name>
    <dbReference type="NCBI Taxonomy" id="9995"/>
    <lineage>
        <taxon>Eukaryota</taxon>
        <taxon>Metazoa</taxon>
        <taxon>Chordata</taxon>
        <taxon>Craniata</taxon>
        <taxon>Vertebrata</taxon>
        <taxon>Euteleostomi</taxon>
        <taxon>Mammalia</taxon>
        <taxon>Eutheria</taxon>
        <taxon>Euarchontoglires</taxon>
        <taxon>Glires</taxon>
        <taxon>Rodentia</taxon>
        <taxon>Sciuromorpha</taxon>
        <taxon>Sciuridae</taxon>
        <taxon>Xerinae</taxon>
        <taxon>Marmotini</taxon>
        <taxon>Marmota</taxon>
    </lineage>
</organism>
<proteinExistence type="predicted"/>
<dbReference type="EMBL" id="CABDUW010000261">
    <property type="protein sequence ID" value="VTJ64291.1"/>
    <property type="molecule type" value="Genomic_DNA"/>
</dbReference>
<feature type="region of interest" description="Disordered" evidence="1">
    <location>
        <begin position="144"/>
        <end position="166"/>
    </location>
</feature>
<keyword evidence="3" id="KW-1185">Reference proteome</keyword>
<dbReference type="AlphaFoldDB" id="A0A5E4B5P7"/>
<evidence type="ECO:0000313" key="3">
    <source>
        <dbReference type="Proteomes" id="UP000335636"/>
    </source>
</evidence>
<sequence length="166" mass="18595">MPFLTLTLLPNTLVQPLKGNQWYEPSHNSVSFKMAQMYLQTRKCIEIIASTCPVQEILKAIVTEKNAYGRRKPGSPRSITKGQKGDDPEVLITGGNTVNKHSVPGILRRWSLGIQWTCNPKSQMHSPITEVDLHEMCLRRCELSTGHGSRPRESPPWSDAMQETGA</sequence>
<evidence type="ECO:0000313" key="2">
    <source>
        <dbReference type="EMBL" id="VTJ64291.1"/>
    </source>
</evidence>
<feature type="region of interest" description="Disordered" evidence="1">
    <location>
        <begin position="69"/>
        <end position="89"/>
    </location>
</feature>
<protein>
    <submittedName>
        <fullName evidence="2">Uncharacterized protein</fullName>
    </submittedName>
</protein>
<evidence type="ECO:0000256" key="1">
    <source>
        <dbReference type="SAM" id="MobiDB-lite"/>
    </source>
</evidence>
<gene>
    <name evidence="2" type="ORF">MONAX_5E009193</name>
</gene>
<name>A0A5E4B5P7_MARMO</name>
<reference evidence="2" key="1">
    <citation type="submission" date="2019-04" db="EMBL/GenBank/DDBJ databases">
        <authorList>
            <person name="Alioto T."/>
            <person name="Alioto T."/>
        </authorList>
    </citation>
    <scope>NUCLEOTIDE SEQUENCE [LARGE SCALE GENOMIC DNA]</scope>
</reference>
<accession>A0A5E4B5P7</accession>